<dbReference type="InterPro" id="IPR002293">
    <property type="entry name" value="AA/rel_permease1"/>
</dbReference>
<feature type="transmembrane region" description="Helical" evidence="5">
    <location>
        <begin position="12"/>
        <end position="29"/>
    </location>
</feature>
<evidence type="ECO:0000313" key="6">
    <source>
        <dbReference type="EMBL" id="MDH6056914.1"/>
    </source>
</evidence>
<feature type="transmembrane region" description="Helical" evidence="5">
    <location>
        <begin position="251"/>
        <end position="273"/>
    </location>
</feature>
<reference evidence="6 7" key="1">
    <citation type="journal article" date="2023" name="J. Phycol.">
        <title>Chrysosporum ovalisporum is synonymous with the true-branching cyanobacterium Umezakia natans (Nostocales/Aphanizomenonaceae).</title>
        <authorList>
            <person name="McGregor G.B."/>
            <person name="Sendall B.C."/>
            <person name="Niiyama Y."/>
            <person name="Tuji A."/>
            <person name="Willis A."/>
        </authorList>
    </citation>
    <scope>NUCLEOTIDE SEQUENCE [LARGE SCALE GENOMIC DNA]</scope>
    <source>
        <strain evidence="6 7">FSS-43</strain>
    </source>
</reference>
<dbReference type="PANTHER" id="PTHR11785">
    <property type="entry name" value="AMINO ACID TRANSPORTER"/>
    <property type="match status" value="1"/>
</dbReference>
<sequence>MPQRSLTRTLGLGAVVVLVIGNIIGSGVYKKVAPMAAELHSPGWVLVCWVLGGVISLFGALSNAEVAGLLADTGGEYSYYKKIYNRFFAFLFGWSLFTIIQTASISSLAYVFAQSFRVLVPMPELLSGLADFSLGGVFFPFANLTEKLTAIVLIGLLTGVNMRGIKTGTGVSTAILVLVFAGIFTIVVFGLTSGEANLAPVFSLETPADSPVTLSAIFTAMLAAFWAYQGWAAIGYVGGEVLDAKRNIPRGIAIGVLAVIATYLLVNVTYLSLISVPELEALYRSGGGIAAVEAVRKFWGSSGAVFISFLILVTTLGCANATILASCRPYYAMAREGLFFPPVAKLNRASSPYNSLLFQGVWACVLVLSGSFDQLTDMIIFAVFVFYGATTLGVFILRKKMPDAPRPYRVWGYPVVPAVVVLFAAGLFANTIYSRPREAGIGIVLMLTGVPMYYWFTRTNRQVIEKEEV</sequence>
<feature type="transmembrane region" description="Helical" evidence="5">
    <location>
        <begin position="87"/>
        <end position="112"/>
    </location>
</feature>
<name>A0ABT6K3H9_9CYAN</name>
<dbReference type="PANTHER" id="PTHR11785:SF512">
    <property type="entry name" value="SOBREMESA, ISOFORM B"/>
    <property type="match status" value="1"/>
</dbReference>
<feature type="transmembrane region" description="Helical" evidence="5">
    <location>
        <begin position="212"/>
        <end position="239"/>
    </location>
</feature>
<dbReference type="PIRSF" id="PIRSF006060">
    <property type="entry name" value="AA_transporter"/>
    <property type="match status" value="1"/>
</dbReference>
<evidence type="ECO:0000256" key="4">
    <source>
        <dbReference type="ARBA" id="ARBA00023136"/>
    </source>
</evidence>
<dbReference type="Proteomes" id="UP001159371">
    <property type="component" value="Unassembled WGS sequence"/>
</dbReference>
<feature type="transmembrane region" description="Helical" evidence="5">
    <location>
        <begin position="132"/>
        <end position="157"/>
    </location>
</feature>
<keyword evidence="2 5" id="KW-0812">Transmembrane</keyword>
<evidence type="ECO:0000256" key="3">
    <source>
        <dbReference type="ARBA" id="ARBA00022989"/>
    </source>
</evidence>
<dbReference type="EMBL" id="JANQDO010000064">
    <property type="protein sequence ID" value="MDH6056914.1"/>
    <property type="molecule type" value="Genomic_DNA"/>
</dbReference>
<dbReference type="RefSeq" id="WP_280656900.1">
    <property type="nucleotide sequence ID" value="NZ_JANQDO010000064.1"/>
</dbReference>
<dbReference type="Pfam" id="PF13520">
    <property type="entry name" value="AA_permease_2"/>
    <property type="match status" value="1"/>
</dbReference>
<feature type="transmembrane region" description="Helical" evidence="5">
    <location>
        <begin position="305"/>
        <end position="331"/>
    </location>
</feature>
<comment type="subcellular location">
    <subcellularLocation>
        <location evidence="1">Membrane</location>
        <topology evidence="1">Multi-pass membrane protein</topology>
    </subcellularLocation>
</comment>
<evidence type="ECO:0000256" key="2">
    <source>
        <dbReference type="ARBA" id="ARBA00022692"/>
    </source>
</evidence>
<evidence type="ECO:0000256" key="1">
    <source>
        <dbReference type="ARBA" id="ARBA00004141"/>
    </source>
</evidence>
<feature type="transmembrane region" description="Helical" evidence="5">
    <location>
        <begin position="378"/>
        <end position="398"/>
    </location>
</feature>
<accession>A0ABT6K3H9</accession>
<comment type="caution">
    <text evidence="6">The sequence shown here is derived from an EMBL/GenBank/DDBJ whole genome shotgun (WGS) entry which is preliminary data.</text>
</comment>
<evidence type="ECO:0000313" key="7">
    <source>
        <dbReference type="Proteomes" id="UP001159371"/>
    </source>
</evidence>
<keyword evidence="4 5" id="KW-0472">Membrane</keyword>
<keyword evidence="7" id="KW-1185">Reference proteome</keyword>
<organism evidence="6 7">
    <name type="scientific">Umezakia ovalisporum FSS-43</name>
    <dbReference type="NCBI Taxonomy" id="2740520"/>
    <lineage>
        <taxon>Bacteria</taxon>
        <taxon>Bacillati</taxon>
        <taxon>Cyanobacteriota</taxon>
        <taxon>Cyanophyceae</taxon>
        <taxon>Nostocales</taxon>
        <taxon>Nodulariaceae</taxon>
        <taxon>Umezakia</taxon>
    </lineage>
</organism>
<feature type="transmembrane region" description="Helical" evidence="5">
    <location>
        <begin position="169"/>
        <end position="192"/>
    </location>
</feature>
<dbReference type="Gene3D" id="1.20.1740.10">
    <property type="entry name" value="Amino acid/polyamine transporter I"/>
    <property type="match status" value="1"/>
</dbReference>
<gene>
    <name evidence="6" type="ORF">NWP19_09000</name>
</gene>
<evidence type="ECO:0000256" key="5">
    <source>
        <dbReference type="SAM" id="Phobius"/>
    </source>
</evidence>
<keyword evidence="3 5" id="KW-1133">Transmembrane helix</keyword>
<feature type="transmembrane region" description="Helical" evidence="5">
    <location>
        <begin position="439"/>
        <end position="456"/>
    </location>
</feature>
<feature type="transmembrane region" description="Helical" evidence="5">
    <location>
        <begin position="41"/>
        <end position="61"/>
    </location>
</feature>
<feature type="transmembrane region" description="Helical" evidence="5">
    <location>
        <begin position="410"/>
        <end position="433"/>
    </location>
</feature>
<proteinExistence type="predicted"/>
<dbReference type="InterPro" id="IPR050598">
    <property type="entry name" value="AminoAcid_Transporter"/>
</dbReference>
<feature type="transmembrane region" description="Helical" evidence="5">
    <location>
        <begin position="352"/>
        <end position="372"/>
    </location>
</feature>
<protein>
    <submittedName>
        <fullName evidence="6">Amino acid permease</fullName>
    </submittedName>
</protein>